<name>A0ABS5IGG9_9PROT</name>
<accession>A0ABS5IGG9</accession>
<evidence type="ECO:0000313" key="1">
    <source>
        <dbReference type="EMBL" id="MBR9973272.1"/>
    </source>
</evidence>
<evidence type="ECO:0000313" key="2">
    <source>
        <dbReference type="Proteomes" id="UP000680714"/>
    </source>
</evidence>
<dbReference type="RefSeq" id="WP_211550846.1">
    <property type="nucleotide sequence ID" value="NZ_JAGTUF010000020.1"/>
</dbReference>
<gene>
    <name evidence="1" type="ORF">KEC16_16230</name>
</gene>
<dbReference type="Proteomes" id="UP000680714">
    <property type="component" value="Unassembled WGS sequence"/>
</dbReference>
<dbReference type="EMBL" id="JAGTUF010000020">
    <property type="protein sequence ID" value="MBR9973272.1"/>
    <property type="molecule type" value="Genomic_DNA"/>
</dbReference>
<sequence>MPDLHHHTHAALRLRRWARQGTWRRMVQASAPGPALAAPSLLARIEHQLQCLSKAMTVNNPSR</sequence>
<keyword evidence="2" id="KW-1185">Reference proteome</keyword>
<reference evidence="1 2" key="1">
    <citation type="submission" date="2021-04" db="EMBL/GenBank/DDBJ databases">
        <title>Magnetospirillum sulfuroxidans sp. nov., a facultative chemolithoautotrophic sulfur-oxidizing alphaproteobacterium isolated from freshwater sediment and proposals for Paramagetospirillum gen. nov., and Magnetospirillaceae fam. nov.</title>
        <authorList>
            <person name="Koziaeva V."/>
            <person name="Geelhoed J.S."/>
            <person name="Sorokin D.Y."/>
            <person name="Grouzdev D.S."/>
        </authorList>
    </citation>
    <scope>NUCLEOTIDE SEQUENCE [LARGE SCALE GENOMIC DNA]</scope>
    <source>
        <strain evidence="1 2">J10</strain>
    </source>
</reference>
<protein>
    <submittedName>
        <fullName evidence="1">Uncharacterized protein</fullName>
    </submittedName>
</protein>
<comment type="caution">
    <text evidence="1">The sequence shown here is derived from an EMBL/GenBank/DDBJ whole genome shotgun (WGS) entry which is preliminary data.</text>
</comment>
<proteinExistence type="predicted"/>
<organism evidence="1 2">
    <name type="scientific">Magnetospirillum sulfuroxidans</name>
    <dbReference type="NCBI Taxonomy" id="611300"/>
    <lineage>
        <taxon>Bacteria</taxon>
        <taxon>Pseudomonadati</taxon>
        <taxon>Pseudomonadota</taxon>
        <taxon>Alphaproteobacteria</taxon>
        <taxon>Rhodospirillales</taxon>
        <taxon>Rhodospirillaceae</taxon>
        <taxon>Magnetospirillum</taxon>
    </lineage>
</organism>